<dbReference type="EMBL" id="JXLP01000002">
    <property type="protein sequence ID" value="KIL80029.1"/>
    <property type="molecule type" value="Genomic_DNA"/>
</dbReference>
<name>A0ABR5AZ62_BACBA</name>
<keyword evidence="3" id="KW-1185">Reference proteome</keyword>
<dbReference type="Gene3D" id="2.40.50.660">
    <property type="match status" value="1"/>
</dbReference>
<dbReference type="Proteomes" id="UP000031982">
    <property type="component" value="Unassembled WGS sequence"/>
</dbReference>
<evidence type="ECO:0008006" key="4">
    <source>
        <dbReference type="Google" id="ProtNLM"/>
    </source>
</evidence>
<feature type="transmembrane region" description="Helical" evidence="1">
    <location>
        <begin position="12"/>
        <end position="35"/>
    </location>
</feature>
<reference evidence="2 3" key="1">
    <citation type="submission" date="2015-01" db="EMBL/GenBank/DDBJ databases">
        <title>Genome Assembly of Bacillus badius MTCC 1458.</title>
        <authorList>
            <person name="Verma A."/>
            <person name="Khatri I."/>
            <person name="Mual P."/>
            <person name="Subramanian S."/>
            <person name="Krishnamurthi S."/>
        </authorList>
    </citation>
    <scope>NUCLEOTIDE SEQUENCE [LARGE SCALE GENOMIC DNA]</scope>
    <source>
        <strain evidence="2 3">MTCC 1458</strain>
    </source>
</reference>
<dbReference type="RefSeq" id="WP_041113417.1">
    <property type="nucleotide sequence ID" value="NZ_JARTHD010000044.1"/>
</dbReference>
<dbReference type="InterPro" id="IPR019635">
    <property type="entry name" value="DUF2500"/>
</dbReference>
<gene>
    <name evidence="2" type="ORF">SD77_2483</name>
</gene>
<keyword evidence="1" id="KW-0472">Membrane</keyword>
<accession>A0ABR5AZ62</accession>
<sequence length="126" mass="14222">MYEVSEGGGWLFTAVPVLVIVGFVIVFLGIIGRMFNGLSEWKKNEESPRLSVPAMVKTKRVHVTRHSHSHDDHTASSTTTYFVTFEFENGDRSEFRISGKEYGVLAEGDTGILTFQGTRYIDFVRK</sequence>
<proteinExistence type="predicted"/>
<protein>
    <recommendedName>
        <fullName evidence="4">DUF2500 domain-containing protein</fullName>
    </recommendedName>
</protein>
<keyword evidence="1" id="KW-1133">Transmembrane helix</keyword>
<keyword evidence="1" id="KW-0812">Transmembrane</keyword>
<evidence type="ECO:0000313" key="2">
    <source>
        <dbReference type="EMBL" id="KIL80029.1"/>
    </source>
</evidence>
<organism evidence="2 3">
    <name type="scientific">Bacillus badius</name>
    <dbReference type="NCBI Taxonomy" id="1455"/>
    <lineage>
        <taxon>Bacteria</taxon>
        <taxon>Bacillati</taxon>
        <taxon>Bacillota</taxon>
        <taxon>Bacilli</taxon>
        <taxon>Bacillales</taxon>
        <taxon>Bacillaceae</taxon>
        <taxon>Pseudobacillus</taxon>
    </lineage>
</organism>
<evidence type="ECO:0000256" key="1">
    <source>
        <dbReference type="SAM" id="Phobius"/>
    </source>
</evidence>
<dbReference type="Pfam" id="PF10694">
    <property type="entry name" value="DUF2500"/>
    <property type="match status" value="1"/>
</dbReference>
<evidence type="ECO:0000313" key="3">
    <source>
        <dbReference type="Proteomes" id="UP000031982"/>
    </source>
</evidence>
<comment type="caution">
    <text evidence="2">The sequence shown here is derived from an EMBL/GenBank/DDBJ whole genome shotgun (WGS) entry which is preliminary data.</text>
</comment>